<evidence type="ECO:0000313" key="2">
    <source>
        <dbReference type="Proteomes" id="UP000199584"/>
    </source>
</evidence>
<dbReference type="AlphaFoldDB" id="A0A1I6EC06"/>
<dbReference type="STRING" id="39060.SAMN05660706_13416"/>
<name>A0A1I6EC06_9FIRM</name>
<sequence length="39" mass="4672">MTYLATWIEGKEVFYQIVNEKELQGLWEPEKNFIIVKLA</sequence>
<accession>A0A1I6EC06</accession>
<reference evidence="2" key="1">
    <citation type="submission" date="2016-10" db="EMBL/GenBank/DDBJ databases">
        <authorList>
            <person name="Varghese N."/>
            <person name="Submissions S."/>
        </authorList>
    </citation>
    <scope>NUCLEOTIDE SEQUENCE [LARGE SCALE GENOMIC DNA]</scope>
    <source>
        <strain evidence="2">DSM 3669</strain>
    </source>
</reference>
<keyword evidence="2" id="KW-1185">Reference proteome</keyword>
<gene>
    <name evidence="1" type="ORF">SAMN05660706_13416</name>
</gene>
<proteinExistence type="predicted"/>
<protein>
    <submittedName>
        <fullName evidence="1">Uncharacterized protein</fullName>
    </submittedName>
</protein>
<organism evidence="1 2">
    <name type="scientific">Desulfoscipio geothermicus DSM 3669</name>
    <dbReference type="NCBI Taxonomy" id="1121426"/>
    <lineage>
        <taxon>Bacteria</taxon>
        <taxon>Bacillati</taxon>
        <taxon>Bacillota</taxon>
        <taxon>Clostridia</taxon>
        <taxon>Eubacteriales</taxon>
        <taxon>Desulfallaceae</taxon>
        <taxon>Desulfoscipio</taxon>
    </lineage>
</organism>
<dbReference type="Proteomes" id="UP000199584">
    <property type="component" value="Unassembled WGS sequence"/>
</dbReference>
<evidence type="ECO:0000313" key="1">
    <source>
        <dbReference type="EMBL" id="SFR15038.1"/>
    </source>
</evidence>
<dbReference type="EMBL" id="FOYM01000034">
    <property type="protein sequence ID" value="SFR15038.1"/>
    <property type="molecule type" value="Genomic_DNA"/>
</dbReference>